<dbReference type="Pfam" id="PF06123">
    <property type="entry name" value="CreD"/>
    <property type="match status" value="1"/>
</dbReference>
<keyword evidence="1" id="KW-1133">Transmembrane helix</keyword>
<feature type="transmembrane region" description="Helical" evidence="1">
    <location>
        <begin position="325"/>
        <end position="343"/>
    </location>
</feature>
<evidence type="ECO:0000313" key="2">
    <source>
        <dbReference type="EMBL" id="MCJ8145592.1"/>
    </source>
</evidence>
<dbReference type="AlphaFoldDB" id="A0A9X1WXC8"/>
<feature type="transmembrane region" description="Helical" evidence="1">
    <location>
        <begin position="405"/>
        <end position="426"/>
    </location>
</feature>
<dbReference type="PANTHER" id="PTHR30092">
    <property type="entry name" value="INNER MEMBRANE PROTEIN CRED"/>
    <property type="match status" value="1"/>
</dbReference>
<comment type="caution">
    <text evidence="2">The sequence shown here is derived from an EMBL/GenBank/DDBJ whole genome shotgun (WGS) entry which is preliminary data.</text>
</comment>
<feature type="transmembrane region" description="Helical" evidence="1">
    <location>
        <begin position="355"/>
        <end position="373"/>
    </location>
</feature>
<dbReference type="GO" id="GO:0005886">
    <property type="term" value="C:plasma membrane"/>
    <property type="evidence" value="ECO:0007669"/>
    <property type="project" value="TreeGrafter"/>
</dbReference>
<dbReference type="Proteomes" id="UP001139701">
    <property type="component" value="Unassembled WGS sequence"/>
</dbReference>
<keyword evidence="1" id="KW-0812">Transmembrane</keyword>
<keyword evidence="3" id="KW-1185">Reference proteome</keyword>
<dbReference type="PANTHER" id="PTHR30092:SF0">
    <property type="entry name" value="INNER MEMBRANE PROTEIN CRED"/>
    <property type="match status" value="1"/>
</dbReference>
<keyword evidence="1" id="KW-0472">Membrane</keyword>
<dbReference type="EMBL" id="JAKUML010000002">
    <property type="protein sequence ID" value="MCJ8145592.1"/>
    <property type="molecule type" value="Genomic_DNA"/>
</dbReference>
<organism evidence="2 3">
    <name type="scientific">Acinetobacter sedimenti</name>
    <dbReference type="NCBI Taxonomy" id="2919922"/>
    <lineage>
        <taxon>Bacteria</taxon>
        <taxon>Pseudomonadati</taxon>
        <taxon>Pseudomonadota</taxon>
        <taxon>Gammaproteobacteria</taxon>
        <taxon>Moraxellales</taxon>
        <taxon>Moraxellaceae</taxon>
        <taxon>Acinetobacter</taxon>
    </lineage>
</organism>
<reference evidence="2" key="1">
    <citation type="submission" date="2022-02" db="EMBL/GenBank/DDBJ databases">
        <title>Acinetobacter A3.8 sp. nov., isolated from Sediment (Zhairuo Island).</title>
        <authorList>
            <person name="Zheng K."/>
        </authorList>
    </citation>
    <scope>NUCLEOTIDE SEQUENCE</scope>
    <source>
        <strain evidence="2">A3.8</strain>
    </source>
</reference>
<feature type="transmembrane region" description="Helical" evidence="1">
    <location>
        <begin position="379"/>
        <end position="398"/>
    </location>
</feature>
<accession>A0A9X1WXC8</accession>
<dbReference type="NCBIfam" id="NF008712">
    <property type="entry name" value="PRK11715.1-1"/>
    <property type="match status" value="1"/>
</dbReference>
<evidence type="ECO:0000313" key="3">
    <source>
        <dbReference type="Proteomes" id="UP001139701"/>
    </source>
</evidence>
<name>A0A9X1WXC8_9GAMM</name>
<dbReference type="PIRSF" id="PIRSF004548">
    <property type="entry name" value="CreD"/>
    <property type="match status" value="1"/>
</dbReference>
<sequence>MKQRQLFLKLLILGALLGVFALGLSFVNYIVYEREGYQNQVVREIERNQIDSQRLVSPFITVPYTQMVACDYRENPALRDKLCRESGEQLFFPEQIDWDAKFDVSDEKYRRTIYAATSYMATLKSQGKFRHVNEQVVTANQRTLDWQSARFVLPIKDLRGVHQKPILTIGGAKRQLDFSEYQQTGSGGGISYLSVALPNFSLNDFDFTLDMSLEGLQVFSLVPTTEKTTFNATGNWADAKYFGDSLPTQNSSFDQQFSAKWQSITLGYQNRQDYMRCWNAMNCSQYNHQSSDYYEDKTGEVLSKASGFAVEFIEPVNVYSQTDRAIKYGWMITMITFASFFLFESLKGLAIHPIQYLLVGIAQSVFFLLLLSFSEHYSFLSAYYIAAIACIGLIGWYLRFVMGKWLHAILFSVLLGSLYVVMYVLLQSAEKTFFMGSIFAFVLVAAVMFITRNVDWYQMRLKNPTSNG</sequence>
<dbReference type="InterPro" id="IPR010364">
    <property type="entry name" value="Uncharacterised_IM_CreD"/>
</dbReference>
<proteinExistence type="predicted"/>
<gene>
    <name evidence="2" type="primary">creD</name>
    <name evidence="2" type="ORF">MKI79_01475</name>
</gene>
<protein>
    <submittedName>
        <fullName evidence="2">Cell envelope integrity protein CreD</fullName>
    </submittedName>
</protein>
<evidence type="ECO:0000256" key="1">
    <source>
        <dbReference type="SAM" id="Phobius"/>
    </source>
</evidence>
<dbReference type="RefSeq" id="WP_241570300.1">
    <property type="nucleotide sequence ID" value="NZ_JAKUML010000002.1"/>
</dbReference>
<feature type="transmembrane region" description="Helical" evidence="1">
    <location>
        <begin position="432"/>
        <end position="451"/>
    </location>
</feature>